<evidence type="ECO:0000313" key="2">
    <source>
        <dbReference type="Proteomes" id="UP000694414"/>
    </source>
</evidence>
<name>A0A8C9AEF7_PROSS</name>
<evidence type="ECO:0000313" key="1">
    <source>
        <dbReference type="Ensembl" id="ENSPSMP00000026305.1"/>
    </source>
</evidence>
<reference evidence="1" key="2">
    <citation type="submission" date="2025-09" db="UniProtKB">
        <authorList>
            <consortium name="Ensembl"/>
        </authorList>
    </citation>
    <scope>IDENTIFICATION</scope>
</reference>
<protein>
    <submittedName>
        <fullName evidence="1">Uncharacterized protein</fullName>
    </submittedName>
</protein>
<keyword evidence="2" id="KW-1185">Reference proteome</keyword>
<accession>A0A8C9AEF7</accession>
<proteinExistence type="predicted"/>
<reference evidence="1" key="1">
    <citation type="submission" date="2025-08" db="UniProtKB">
        <authorList>
            <consortium name="Ensembl"/>
        </authorList>
    </citation>
    <scope>IDENTIFICATION</scope>
</reference>
<dbReference type="GeneTree" id="ENSGT01010000228835"/>
<dbReference type="Proteomes" id="UP000694414">
    <property type="component" value="Unplaced"/>
</dbReference>
<dbReference type="Ensembl" id="ENSPSMT00000030455.1">
    <property type="protein sequence ID" value="ENSPSMP00000026305.1"/>
    <property type="gene ID" value="ENSPSMG00000018459.1"/>
</dbReference>
<sequence>FLLISSQIFYSENASGDHGDTASLGAFNPAYSNSSLPQSTEHSEEPFDTYFNEKIAIPEEENERLMERAGKGLALTWTEKWPA</sequence>
<organism evidence="1 2">
    <name type="scientific">Prolemur simus</name>
    <name type="common">Greater bamboo lemur</name>
    <name type="synonym">Hapalemur simus</name>
    <dbReference type="NCBI Taxonomy" id="1328070"/>
    <lineage>
        <taxon>Eukaryota</taxon>
        <taxon>Metazoa</taxon>
        <taxon>Chordata</taxon>
        <taxon>Craniata</taxon>
        <taxon>Vertebrata</taxon>
        <taxon>Euteleostomi</taxon>
        <taxon>Mammalia</taxon>
        <taxon>Eutheria</taxon>
        <taxon>Euarchontoglires</taxon>
        <taxon>Primates</taxon>
        <taxon>Strepsirrhini</taxon>
        <taxon>Lemuriformes</taxon>
        <taxon>Lemuridae</taxon>
        <taxon>Prolemur</taxon>
    </lineage>
</organism>
<dbReference type="AlphaFoldDB" id="A0A8C9AEF7"/>